<dbReference type="Proteomes" id="UP000275076">
    <property type="component" value="Unassembled WGS sequence"/>
</dbReference>
<sequence>MKNFEKGTTLIEAVVALSLLSLLCVLFIPMYSVVIDEKKTIFQERRAMYLLEKEALLLQQHVSSIETGQTQEKYTWTVSNNKNGVDLCLNWKGDNNRPYEKCLFVLPK</sequence>
<evidence type="ECO:0000313" key="3">
    <source>
        <dbReference type="Proteomes" id="UP000275076"/>
    </source>
</evidence>
<accession>A0A428N825</accession>
<comment type="caution">
    <text evidence="2">The sequence shown here is derived from an EMBL/GenBank/DDBJ whole genome shotgun (WGS) entry which is preliminary data.</text>
</comment>
<organism evidence="2 3">
    <name type="scientific">Salibacterium salarium</name>
    <dbReference type="NCBI Taxonomy" id="284579"/>
    <lineage>
        <taxon>Bacteria</taxon>
        <taxon>Bacillati</taxon>
        <taxon>Bacillota</taxon>
        <taxon>Bacilli</taxon>
        <taxon>Bacillales</taxon>
        <taxon>Bacillaceae</taxon>
    </lineage>
</organism>
<evidence type="ECO:0000313" key="2">
    <source>
        <dbReference type="EMBL" id="RSL34535.1"/>
    </source>
</evidence>
<dbReference type="RefSeq" id="WP_125554767.1">
    <property type="nucleotide sequence ID" value="NZ_RBVX01000003.1"/>
</dbReference>
<keyword evidence="1" id="KW-0472">Membrane</keyword>
<reference evidence="2 3" key="1">
    <citation type="submission" date="2018-10" db="EMBL/GenBank/DDBJ databases">
        <title>Draft genome sequence of Bacillus salarius IM0101, isolated from a hypersaline soil in Inner Mongolia, China.</title>
        <authorList>
            <person name="Yamprayoonswat W."/>
            <person name="Boonvisut S."/>
            <person name="Jumpathong W."/>
            <person name="Sittihan S."/>
            <person name="Ruangsuj P."/>
            <person name="Wanthongcharoen S."/>
            <person name="Thongpramul N."/>
            <person name="Pimmason S."/>
            <person name="Yu B."/>
            <person name="Yasawong M."/>
        </authorList>
    </citation>
    <scope>NUCLEOTIDE SEQUENCE [LARGE SCALE GENOMIC DNA]</scope>
    <source>
        <strain evidence="2 3">IM0101</strain>
    </source>
</reference>
<gene>
    <name evidence="2" type="ORF">D7Z54_05160</name>
</gene>
<keyword evidence="1" id="KW-1133">Transmembrane helix</keyword>
<evidence type="ECO:0000256" key="1">
    <source>
        <dbReference type="SAM" id="Phobius"/>
    </source>
</evidence>
<name>A0A428N825_9BACI</name>
<feature type="transmembrane region" description="Helical" evidence="1">
    <location>
        <begin position="13"/>
        <end position="35"/>
    </location>
</feature>
<keyword evidence="3" id="KW-1185">Reference proteome</keyword>
<dbReference type="OrthoDB" id="2935070at2"/>
<dbReference type="EMBL" id="RBVX01000003">
    <property type="protein sequence ID" value="RSL34535.1"/>
    <property type="molecule type" value="Genomic_DNA"/>
</dbReference>
<keyword evidence="1" id="KW-0812">Transmembrane</keyword>
<proteinExistence type="predicted"/>
<protein>
    <recommendedName>
        <fullName evidence="4">Competence protein ComGE</fullName>
    </recommendedName>
</protein>
<evidence type="ECO:0008006" key="4">
    <source>
        <dbReference type="Google" id="ProtNLM"/>
    </source>
</evidence>
<dbReference type="AlphaFoldDB" id="A0A428N825"/>